<dbReference type="EMBL" id="LJCR01000708">
    <property type="protein sequence ID" value="KPV51971.1"/>
    <property type="molecule type" value="Genomic_DNA"/>
</dbReference>
<sequence>MPARPKDQLAVVTLICGYGGHPYEVPYAQRNRQFCSRQHANAAHAEGRWQCPAGYSTIDDLAERYRYSRCHIARLIAAGAIEVEYEERYLISAAQEDRAKRNGAFERGKWEKAAKPLVLARAQR</sequence>
<reference evidence="1 2" key="1">
    <citation type="submission" date="2015-09" db="EMBL/GenBank/DDBJ databases">
        <title>Draft genome sequence of Kouleothrix aurantiaca JCM 19913.</title>
        <authorList>
            <person name="Hemp J."/>
        </authorList>
    </citation>
    <scope>NUCLEOTIDE SEQUENCE [LARGE SCALE GENOMIC DNA]</scope>
    <source>
        <strain evidence="1 2">COM-B</strain>
    </source>
</reference>
<keyword evidence="2" id="KW-1185">Reference proteome</keyword>
<evidence type="ECO:0008006" key="3">
    <source>
        <dbReference type="Google" id="ProtNLM"/>
    </source>
</evidence>
<dbReference type="AlphaFoldDB" id="A0A0P9HBX9"/>
<dbReference type="Proteomes" id="UP000050509">
    <property type="component" value="Unassembled WGS sequence"/>
</dbReference>
<proteinExistence type="predicted"/>
<name>A0A0P9HBX9_9CHLR</name>
<evidence type="ECO:0000313" key="2">
    <source>
        <dbReference type="Proteomes" id="UP000050509"/>
    </source>
</evidence>
<accession>A0A0P9HBX9</accession>
<gene>
    <name evidence="1" type="ORF">SE17_18220</name>
</gene>
<protein>
    <recommendedName>
        <fullName evidence="3">Helix-turn-helix domain-containing protein</fullName>
    </recommendedName>
</protein>
<comment type="caution">
    <text evidence="1">The sequence shown here is derived from an EMBL/GenBank/DDBJ whole genome shotgun (WGS) entry which is preliminary data.</text>
</comment>
<organism evidence="1 2">
    <name type="scientific">Kouleothrix aurantiaca</name>
    <dbReference type="NCBI Taxonomy" id="186479"/>
    <lineage>
        <taxon>Bacteria</taxon>
        <taxon>Bacillati</taxon>
        <taxon>Chloroflexota</taxon>
        <taxon>Chloroflexia</taxon>
        <taxon>Chloroflexales</taxon>
        <taxon>Roseiflexineae</taxon>
        <taxon>Roseiflexaceae</taxon>
        <taxon>Kouleothrix</taxon>
    </lineage>
</organism>
<evidence type="ECO:0000313" key="1">
    <source>
        <dbReference type="EMBL" id="KPV51971.1"/>
    </source>
</evidence>